<feature type="compositionally biased region" description="Polar residues" evidence="1">
    <location>
        <begin position="50"/>
        <end position="60"/>
    </location>
</feature>
<evidence type="ECO:0000313" key="2">
    <source>
        <dbReference type="EMBL" id="PMD63285.1"/>
    </source>
</evidence>
<feature type="region of interest" description="Disordered" evidence="1">
    <location>
        <begin position="122"/>
        <end position="162"/>
    </location>
</feature>
<protein>
    <recommendedName>
        <fullName evidence="4">Chromo domain-containing protein</fullName>
    </recommendedName>
</protein>
<evidence type="ECO:0008006" key="4">
    <source>
        <dbReference type="Google" id="ProtNLM"/>
    </source>
</evidence>
<feature type="region of interest" description="Disordered" evidence="1">
    <location>
        <begin position="513"/>
        <end position="603"/>
    </location>
</feature>
<evidence type="ECO:0000256" key="1">
    <source>
        <dbReference type="SAM" id="MobiDB-lite"/>
    </source>
</evidence>
<feature type="compositionally biased region" description="Low complexity" evidence="1">
    <location>
        <begin position="148"/>
        <end position="160"/>
    </location>
</feature>
<feature type="compositionally biased region" description="Basic residues" evidence="1">
    <location>
        <begin position="795"/>
        <end position="804"/>
    </location>
</feature>
<organism evidence="2 3">
    <name type="scientific">Hyaloscypha bicolor E</name>
    <dbReference type="NCBI Taxonomy" id="1095630"/>
    <lineage>
        <taxon>Eukaryota</taxon>
        <taxon>Fungi</taxon>
        <taxon>Dikarya</taxon>
        <taxon>Ascomycota</taxon>
        <taxon>Pezizomycotina</taxon>
        <taxon>Leotiomycetes</taxon>
        <taxon>Helotiales</taxon>
        <taxon>Hyaloscyphaceae</taxon>
        <taxon>Hyaloscypha</taxon>
        <taxon>Hyaloscypha bicolor</taxon>
    </lineage>
</organism>
<evidence type="ECO:0000313" key="3">
    <source>
        <dbReference type="Proteomes" id="UP000235371"/>
    </source>
</evidence>
<dbReference type="RefSeq" id="XP_024740189.1">
    <property type="nucleotide sequence ID" value="XM_024871964.1"/>
</dbReference>
<feature type="region of interest" description="Disordered" evidence="1">
    <location>
        <begin position="50"/>
        <end position="91"/>
    </location>
</feature>
<feature type="compositionally biased region" description="Basic and acidic residues" evidence="1">
    <location>
        <begin position="61"/>
        <end position="76"/>
    </location>
</feature>
<feature type="compositionally biased region" description="Low complexity" evidence="1">
    <location>
        <begin position="518"/>
        <end position="532"/>
    </location>
</feature>
<name>A0A2J6TJU1_9HELO</name>
<feature type="region of interest" description="Disordered" evidence="1">
    <location>
        <begin position="788"/>
        <end position="810"/>
    </location>
</feature>
<accession>A0A2J6TJU1</accession>
<proteinExistence type="predicted"/>
<reference evidence="2 3" key="1">
    <citation type="submission" date="2016-04" db="EMBL/GenBank/DDBJ databases">
        <title>A degradative enzymes factory behind the ericoid mycorrhizal symbiosis.</title>
        <authorList>
            <consortium name="DOE Joint Genome Institute"/>
            <person name="Martino E."/>
            <person name="Morin E."/>
            <person name="Grelet G."/>
            <person name="Kuo A."/>
            <person name="Kohler A."/>
            <person name="Daghino S."/>
            <person name="Barry K."/>
            <person name="Choi C."/>
            <person name="Cichocki N."/>
            <person name="Clum A."/>
            <person name="Copeland A."/>
            <person name="Hainaut M."/>
            <person name="Haridas S."/>
            <person name="Labutti K."/>
            <person name="Lindquist E."/>
            <person name="Lipzen A."/>
            <person name="Khouja H.-R."/>
            <person name="Murat C."/>
            <person name="Ohm R."/>
            <person name="Olson A."/>
            <person name="Spatafora J."/>
            <person name="Veneault-Fourrey C."/>
            <person name="Henrissat B."/>
            <person name="Grigoriev I."/>
            <person name="Martin F."/>
            <person name="Perotto S."/>
        </authorList>
    </citation>
    <scope>NUCLEOTIDE SEQUENCE [LARGE SCALE GENOMIC DNA]</scope>
    <source>
        <strain evidence="2 3">E</strain>
    </source>
</reference>
<keyword evidence="3" id="KW-1185">Reference proteome</keyword>
<dbReference type="InParanoid" id="A0A2J6TJU1"/>
<feature type="compositionally biased region" description="Polar residues" evidence="1">
    <location>
        <begin position="552"/>
        <end position="571"/>
    </location>
</feature>
<dbReference type="OrthoDB" id="3563077at2759"/>
<gene>
    <name evidence="2" type="ORF">K444DRAFT_331372</name>
</gene>
<feature type="compositionally biased region" description="Polar residues" evidence="1">
    <location>
        <begin position="132"/>
        <end position="145"/>
    </location>
</feature>
<dbReference type="GeneID" id="36580046"/>
<dbReference type="EMBL" id="KZ613782">
    <property type="protein sequence ID" value="PMD63285.1"/>
    <property type="molecule type" value="Genomic_DNA"/>
</dbReference>
<dbReference type="Proteomes" id="UP000235371">
    <property type="component" value="Unassembled WGS sequence"/>
</dbReference>
<dbReference type="AlphaFoldDB" id="A0A2J6TJU1"/>
<sequence>MATSEGLQFVQFTFPPSQPQFCKSSPPWSSKPSGLISSLNASDIQRIQKQPTATFSSSKYQIEEERNTAARVEADTHPLPLEKQSRANLRPKISTKASNAGSTLQRLEQPAVHWAGLQVNRTQSGLGEPQDGSRNQSVILDNSHNPVEGSAGNEASNASSDCDTGHIERVASLHDTSTPSELASEPHGVPSIPAQAQPNTLPQSFKPLEDQINQQDVNITQRTSVDSALPSIAKASDSGDDGWNDANTAELEKELELALAEQQAESLSAGTSTIPSPHSLEALQDEIQSRERETIDSILDKLRDVTRRGGPAHDLECREPQETQVVEGGAVAMQQQEELAQPPVGDVQDLVEVENANDHEDKEATEALPAAQPKIDEQRYRLRGVRTRQLAGHHTKTTQYRVVWGEHSHRSDSWFNEDEVRMSMACEPYSHDSALQINICRVRKMHSSLHKGRNVFEYIVDALGVNNPWIAEDQLRISLSPVLVAKLKASSLYPLSQAQREVLVKHSTTPISDEWHNTSQASRSSSAQTDSALGRGVEPTTRKRGRRDICTEISSDTYYSANTDNSHNAYDTDNEDPRPTKRRKPRSAPIVTSPIHLRQSPQPLTTGVGIDETHSQDDDGCLSTSIEEQQHYVSQISRGSSAAAEAVPAAAYQEWPLHGFLKRTMIGNVTSFNLEFHLVNVEEVLDLSSPFQALGRNLGIGLSAPSKSVPHTLIASSKQYNITSGLSKKRAQSQEALVSDWAISTRRGNELNKSQESLLAKMIQENKTWSEIRQHFPDHPLQLLKDNFFKNQGGKPRKRGRKPGVKVGGA</sequence>